<dbReference type="Pfam" id="PF08170">
    <property type="entry name" value="POPLD"/>
    <property type="match status" value="1"/>
</dbReference>
<dbReference type="SUPFAM" id="SSF103025">
    <property type="entry name" value="Folate-binding domain"/>
    <property type="match status" value="1"/>
</dbReference>
<sequence length="850" mass="95428">MKRALEKTQPTNFKERKKQKLANARTIAVQSPITTSNAVAGSSRLGPTMNDKLKRLPGAIDVEKFAEARSFEINAMKTAIETASSASTTRAWQVLPRHLRRRAASHNPRRVPLRLRDKARSEMDPMRRKVLGRAMPKLGKERRLPKEVIFMNRQHDKRWLETHIWHAKRMKMENMWGYRLAVTPTEKAFRPSHRASIHGSILHDSSYLSLIEMTGPEATLKAILEMCCDTQDVSPGAQRYTSGARVCKTHIYAPNRYPLGLICPITVMWKSRPSIISKPLEEASKSKKGKGKDKQKEVPPEAGDNMRVLWIYFHPSMYDEVFSALRTSTSQTLEAAGSQGVIVDVELIDIRGEVGIFEIMGPKSNQVLRGSLSPVMAQASDDFKKFWASLGNIQSCGSVPRGMIIGFLVNDPRLRFPPKNAKVQLPVGNSVSSSIGVFPSAALAACNVWEQNIRNQIKNPRYQTKDINARRAQNLIPGTPLNPLRQDDRIPVMLIQTSYQHSASNDTESIEGWTFIFPAGWSMAFFQQLTYTGTRVAGQRERQTQAFEAGTAYFPSDYPSTSAYKTHISARAEKEKAKWARTPAAKRVNYRKLGTRSPWIPDWEVVLGLKEMPDEPLDDGDEEEEENVDDVEDMQDLITTQREPEESLEQQREDFLVDDDPAVGPWLLRGVEISSIVSDLSEDLVPSQSLLATLNRLRAKRSLEPLESTIKPDNLLKSALVSVRITICSKGSPSDLSLVYSIPDPELQEWRKGLTRAGVDPIPAEVEFVNLPDIVPAPSSIIGYITTGGFSLSRGEGFAIGAMSLTRLFELQQQAKRLSHYVKSDKTLFVKVRDRKGHQCRLARIHVVQN</sequence>
<dbReference type="InterPro" id="IPR009723">
    <property type="entry name" value="Pop1_N"/>
</dbReference>
<dbReference type="Proteomes" id="UP001150238">
    <property type="component" value="Unassembled WGS sequence"/>
</dbReference>
<comment type="subcellular location">
    <subcellularLocation>
        <location evidence="1">Nucleus</location>
    </subcellularLocation>
</comment>
<evidence type="ECO:0000256" key="2">
    <source>
        <dbReference type="ARBA" id="ARBA00022694"/>
    </source>
</evidence>
<dbReference type="InterPro" id="IPR055079">
    <property type="entry name" value="POP1_C"/>
</dbReference>
<feature type="domain" description="Pop1 N-terminal" evidence="5">
    <location>
        <begin position="145"/>
        <end position="215"/>
    </location>
</feature>
<evidence type="ECO:0000259" key="7">
    <source>
        <dbReference type="Pfam" id="PF22770"/>
    </source>
</evidence>
<dbReference type="EMBL" id="JANVFS010000006">
    <property type="protein sequence ID" value="KAJ4491245.1"/>
    <property type="molecule type" value="Genomic_DNA"/>
</dbReference>
<feature type="domain" description="Pop1 N-terminal" evidence="5">
    <location>
        <begin position="65"/>
        <end position="126"/>
    </location>
</feature>
<accession>A0A9W9AV60</accession>
<evidence type="ECO:0000313" key="9">
    <source>
        <dbReference type="Proteomes" id="UP001150238"/>
    </source>
</evidence>
<dbReference type="GO" id="GO:0000172">
    <property type="term" value="C:ribonuclease MRP complex"/>
    <property type="evidence" value="ECO:0007669"/>
    <property type="project" value="InterPro"/>
</dbReference>
<evidence type="ECO:0000256" key="4">
    <source>
        <dbReference type="SAM" id="MobiDB-lite"/>
    </source>
</evidence>
<evidence type="ECO:0000259" key="6">
    <source>
        <dbReference type="Pfam" id="PF08170"/>
    </source>
</evidence>
<comment type="caution">
    <text evidence="8">The sequence shown here is derived from an EMBL/GenBank/DDBJ whole genome shotgun (WGS) entry which is preliminary data.</text>
</comment>
<evidence type="ECO:0000259" key="5">
    <source>
        <dbReference type="Pfam" id="PF06978"/>
    </source>
</evidence>
<proteinExistence type="predicted"/>
<feature type="domain" description="POPLD" evidence="6">
    <location>
        <begin position="512"/>
        <end position="603"/>
    </location>
</feature>
<dbReference type="GO" id="GO:0001682">
    <property type="term" value="P:tRNA 5'-leader removal"/>
    <property type="evidence" value="ECO:0007669"/>
    <property type="project" value="InterPro"/>
</dbReference>
<evidence type="ECO:0000256" key="1">
    <source>
        <dbReference type="ARBA" id="ARBA00004123"/>
    </source>
</evidence>
<dbReference type="PANTHER" id="PTHR22731">
    <property type="entry name" value="RIBONUCLEASES P/MRP PROTEIN SUBUNIT POP1"/>
    <property type="match status" value="1"/>
</dbReference>
<name>A0A9W9AV60_9AGAR</name>
<feature type="domain" description="POP1 C-terminal" evidence="7">
    <location>
        <begin position="780"/>
        <end position="848"/>
    </location>
</feature>
<dbReference type="Pfam" id="PF06978">
    <property type="entry name" value="POP1_N"/>
    <property type="match status" value="2"/>
</dbReference>
<dbReference type="InterPro" id="IPR039182">
    <property type="entry name" value="Pop1"/>
</dbReference>
<organism evidence="8 9">
    <name type="scientific">Lentinula lateritia</name>
    <dbReference type="NCBI Taxonomy" id="40482"/>
    <lineage>
        <taxon>Eukaryota</taxon>
        <taxon>Fungi</taxon>
        <taxon>Dikarya</taxon>
        <taxon>Basidiomycota</taxon>
        <taxon>Agaricomycotina</taxon>
        <taxon>Agaricomycetes</taxon>
        <taxon>Agaricomycetidae</taxon>
        <taxon>Agaricales</taxon>
        <taxon>Marasmiineae</taxon>
        <taxon>Omphalotaceae</taxon>
        <taxon>Lentinula</taxon>
    </lineage>
</organism>
<dbReference type="AlphaFoldDB" id="A0A9W9AV60"/>
<feature type="region of interest" description="Disordered" evidence="4">
    <location>
        <begin position="1"/>
        <end position="23"/>
    </location>
</feature>
<dbReference type="InterPro" id="IPR012590">
    <property type="entry name" value="POPLD_dom"/>
</dbReference>
<dbReference type="GO" id="GO:0005655">
    <property type="term" value="C:nucleolar ribonuclease P complex"/>
    <property type="evidence" value="ECO:0007669"/>
    <property type="project" value="InterPro"/>
</dbReference>
<reference evidence="8" key="1">
    <citation type="submission" date="2022-08" db="EMBL/GenBank/DDBJ databases">
        <authorList>
            <consortium name="DOE Joint Genome Institute"/>
            <person name="Min B."/>
            <person name="Riley R."/>
            <person name="Sierra-Patev S."/>
            <person name="Naranjo-Ortiz M."/>
            <person name="Looney B."/>
            <person name="Konkel Z."/>
            <person name="Slot J.C."/>
            <person name="Sakamoto Y."/>
            <person name="Steenwyk J.L."/>
            <person name="Rokas A."/>
            <person name="Carro J."/>
            <person name="Camarero S."/>
            <person name="Ferreira P."/>
            <person name="Molpeceres G."/>
            <person name="Ruiz-Duenas F.J."/>
            <person name="Serrano A."/>
            <person name="Henrissat B."/>
            <person name="Drula E."/>
            <person name="Hughes K.W."/>
            <person name="Mata J.L."/>
            <person name="Ishikawa N.K."/>
            <person name="Vargas-Isla R."/>
            <person name="Ushijima S."/>
            <person name="Smith C.A."/>
            <person name="Ahrendt S."/>
            <person name="Andreopoulos W."/>
            <person name="He G."/>
            <person name="Labutti K."/>
            <person name="Lipzen A."/>
            <person name="Ng V."/>
            <person name="Sandor L."/>
            <person name="Barry K."/>
            <person name="Martinez A.T."/>
            <person name="Xiao Y."/>
            <person name="Gibbons J.G."/>
            <person name="Terashima K."/>
            <person name="Hibbett D.S."/>
            <person name="Grigoriev I.V."/>
        </authorList>
    </citation>
    <scope>NUCLEOTIDE SEQUENCE</scope>
    <source>
        <strain evidence="8">Sp2 HRB7682 ss15</strain>
    </source>
</reference>
<gene>
    <name evidence="8" type="ORF">C8J55DRAFT_275032</name>
</gene>
<keyword evidence="2" id="KW-0819">tRNA processing</keyword>
<dbReference type="PANTHER" id="PTHR22731:SF3">
    <property type="entry name" value="RIBONUCLEASES P_MRP PROTEIN SUBUNIT POP1"/>
    <property type="match status" value="1"/>
</dbReference>
<keyword evidence="3" id="KW-0539">Nucleus</keyword>
<evidence type="ECO:0000313" key="8">
    <source>
        <dbReference type="EMBL" id="KAJ4491245.1"/>
    </source>
</evidence>
<protein>
    <submittedName>
        <fullName evidence="8">NUC188 domain-containing protein</fullName>
    </submittedName>
</protein>
<feature type="region of interest" description="Disordered" evidence="4">
    <location>
        <begin position="280"/>
        <end position="300"/>
    </location>
</feature>
<dbReference type="Pfam" id="PF22770">
    <property type="entry name" value="POP1_C"/>
    <property type="match status" value="1"/>
</dbReference>
<reference evidence="8" key="2">
    <citation type="journal article" date="2023" name="Proc. Natl. Acad. Sci. U.S.A.">
        <title>A global phylogenomic analysis of the shiitake genus Lentinula.</title>
        <authorList>
            <person name="Sierra-Patev S."/>
            <person name="Min B."/>
            <person name="Naranjo-Ortiz M."/>
            <person name="Looney B."/>
            <person name="Konkel Z."/>
            <person name="Slot J.C."/>
            <person name="Sakamoto Y."/>
            <person name="Steenwyk J.L."/>
            <person name="Rokas A."/>
            <person name="Carro J."/>
            <person name="Camarero S."/>
            <person name="Ferreira P."/>
            <person name="Molpeceres G."/>
            <person name="Ruiz-Duenas F.J."/>
            <person name="Serrano A."/>
            <person name="Henrissat B."/>
            <person name="Drula E."/>
            <person name="Hughes K.W."/>
            <person name="Mata J.L."/>
            <person name="Ishikawa N.K."/>
            <person name="Vargas-Isla R."/>
            <person name="Ushijima S."/>
            <person name="Smith C.A."/>
            <person name="Donoghue J."/>
            <person name="Ahrendt S."/>
            <person name="Andreopoulos W."/>
            <person name="He G."/>
            <person name="LaButti K."/>
            <person name="Lipzen A."/>
            <person name="Ng V."/>
            <person name="Riley R."/>
            <person name="Sandor L."/>
            <person name="Barry K."/>
            <person name="Martinez A.T."/>
            <person name="Xiao Y."/>
            <person name="Gibbons J.G."/>
            <person name="Terashima K."/>
            <person name="Grigoriev I.V."/>
            <person name="Hibbett D."/>
        </authorList>
    </citation>
    <scope>NUCLEOTIDE SEQUENCE</scope>
    <source>
        <strain evidence="8">Sp2 HRB7682 ss15</strain>
    </source>
</reference>
<evidence type="ECO:0000256" key="3">
    <source>
        <dbReference type="ARBA" id="ARBA00023242"/>
    </source>
</evidence>